<evidence type="ECO:0000313" key="14">
    <source>
        <dbReference type="EMBL" id="RKI91122.1"/>
    </source>
</evidence>
<dbReference type="PANTHER" id="PTHR43298:SF2">
    <property type="entry name" value="FMN_FAD EXPORTER YEEO-RELATED"/>
    <property type="match status" value="1"/>
</dbReference>
<dbReference type="OrthoDB" id="9780160at2"/>
<dbReference type="EMBL" id="RAYQ01000011">
    <property type="protein sequence ID" value="RKI91122.1"/>
    <property type="molecule type" value="Genomic_DNA"/>
</dbReference>
<dbReference type="InterPro" id="IPR002528">
    <property type="entry name" value="MATE_fam"/>
</dbReference>
<evidence type="ECO:0000256" key="11">
    <source>
        <dbReference type="ARBA" id="ARBA00023136"/>
    </source>
</evidence>
<reference evidence="14 15" key="1">
    <citation type="submission" date="2018-09" db="EMBL/GenBank/DDBJ databases">
        <title>Murine metabolic-syndrome-specific gut microbial biobank.</title>
        <authorList>
            <person name="Liu C."/>
        </authorList>
    </citation>
    <scope>NUCLEOTIDE SEQUENCE [LARGE SCALE GENOMIC DNA]</scope>
    <source>
        <strain evidence="14 15">0.1xD8-82</strain>
    </source>
</reference>
<comment type="caution">
    <text evidence="14">The sequence shown here is derived from an EMBL/GenBank/DDBJ whole genome shotgun (WGS) entry which is preliminary data.</text>
</comment>
<comment type="subcellular location">
    <subcellularLocation>
        <location evidence="2">Cell membrane</location>
        <topology evidence="2">Multi-pass membrane protein</topology>
    </subcellularLocation>
</comment>
<proteinExistence type="inferred from homology"/>
<dbReference type="PANTHER" id="PTHR43298">
    <property type="entry name" value="MULTIDRUG RESISTANCE PROTEIN NORM-RELATED"/>
    <property type="match status" value="1"/>
</dbReference>
<sequence length="451" mass="48572">MMLLTRDRSFYRDLLVLAIPVALQNFITFAVTLADNLMTGALGDASISGVYMGGQIQTLLQLFSGGIEGAILILAAQYWGKADTESIKRIISIGVHFTLAVGTVFTCLCAFFPRKIIGIFTPDLAVIGEGADYLRIVCFSYLFFCLTQALIAAMRSVEVANIGMAVSGVSLITNISLNYALIFGKFGFPALGVRGAAIATLISRIVETVIMAVYVFRIDRKLCLKLSDLFRTDALLRKDFIRYGLPIAGGQVIWGINMMGNSMILGRFDQYVIAGASIANTLNALAFVTMNGMSAAVSIITGKTVGAGKIELLKEYARTVQILFLGLGLLTGAMIALAKTPFIGMYAGVSKETAGYAHQFCTVLAVTMVGTCYQAACLAGLVKAGGDVGFVFKMDTFFVLLVVLPSAVISARLGAPAWLVFACLKCDQILKCFVAFFKIRSFNWIKNLTRD</sequence>
<keyword evidence="10" id="KW-0406">Ion transport</keyword>
<keyword evidence="9 13" id="KW-1133">Transmembrane helix</keyword>
<feature type="transmembrane region" description="Helical" evidence="13">
    <location>
        <begin position="356"/>
        <end position="382"/>
    </location>
</feature>
<protein>
    <recommendedName>
        <fullName evidence="4">Probable multidrug resistance protein NorM</fullName>
    </recommendedName>
    <alternativeName>
        <fullName evidence="12">Multidrug-efflux transporter</fullName>
    </alternativeName>
</protein>
<keyword evidence="11 13" id="KW-0472">Membrane</keyword>
<evidence type="ECO:0000256" key="8">
    <source>
        <dbReference type="ARBA" id="ARBA00022692"/>
    </source>
</evidence>
<comment type="function">
    <text evidence="1">Multidrug efflux pump.</text>
</comment>
<feature type="transmembrane region" description="Helical" evidence="13">
    <location>
        <begin position="165"/>
        <end position="184"/>
    </location>
</feature>
<evidence type="ECO:0000256" key="12">
    <source>
        <dbReference type="ARBA" id="ARBA00031636"/>
    </source>
</evidence>
<comment type="similarity">
    <text evidence="3">Belongs to the multi antimicrobial extrusion (MATE) (TC 2.A.66.1) family.</text>
</comment>
<dbReference type="GO" id="GO:0042910">
    <property type="term" value="F:xenobiotic transmembrane transporter activity"/>
    <property type="evidence" value="ECO:0007669"/>
    <property type="project" value="InterPro"/>
</dbReference>
<evidence type="ECO:0000256" key="2">
    <source>
        <dbReference type="ARBA" id="ARBA00004651"/>
    </source>
</evidence>
<evidence type="ECO:0000256" key="4">
    <source>
        <dbReference type="ARBA" id="ARBA00020268"/>
    </source>
</evidence>
<dbReference type="AlphaFoldDB" id="A0A3A9AI12"/>
<evidence type="ECO:0000256" key="6">
    <source>
        <dbReference type="ARBA" id="ARBA00022449"/>
    </source>
</evidence>
<dbReference type="NCBIfam" id="TIGR00797">
    <property type="entry name" value="matE"/>
    <property type="match status" value="1"/>
</dbReference>
<dbReference type="GO" id="GO:0005886">
    <property type="term" value="C:plasma membrane"/>
    <property type="evidence" value="ECO:0007669"/>
    <property type="project" value="UniProtKB-SubCell"/>
</dbReference>
<feature type="transmembrane region" description="Helical" evidence="13">
    <location>
        <begin position="91"/>
        <end position="113"/>
    </location>
</feature>
<name>A0A3A9AI12_9FIRM</name>
<feature type="transmembrane region" description="Helical" evidence="13">
    <location>
        <begin position="322"/>
        <end position="344"/>
    </location>
</feature>
<dbReference type="InterPro" id="IPR048279">
    <property type="entry name" value="MdtK-like"/>
</dbReference>
<keyword evidence="6" id="KW-0050">Antiport</keyword>
<feature type="transmembrane region" description="Helical" evidence="13">
    <location>
        <begin position="133"/>
        <end position="153"/>
    </location>
</feature>
<keyword evidence="7" id="KW-1003">Cell membrane</keyword>
<dbReference type="InterPro" id="IPR050222">
    <property type="entry name" value="MATE_MdtK"/>
</dbReference>
<evidence type="ECO:0000313" key="15">
    <source>
        <dbReference type="Proteomes" id="UP000280696"/>
    </source>
</evidence>
<feature type="transmembrane region" description="Helical" evidence="13">
    <location>
        <begin position="394"/>
        <end position="411"/>
    </location>
</feature>
<evidence type="ECO:0000256" key="9">
    <source>
        <dbReference type="ARBA" id="ARBA00022989"/>
    </source>
</evidence>
<dbReference type="Pfam" id="PF01554">
    <property type="entry name" value="MatE"/>
    <property type="match status" value="2"/>
</dbReference>
<feature type="transmembrane region" description="Helical" evidence="13">
    <location>
        <begin position="58"/>
        <end position="79"/>
    </location>
</feature>
<keyword evidence="5" id="KW-0813">Transport</keyword>
<feature type="transmembrane region" description="Helical" evidence="13">
    <location>
        <begin position="271"/>
        <end position="301"/>
    </location>
</feature>
<dbReference type="PIRSF" id="PIRSF006603">
    <property type="entry name" value="DinF"/>
    <property type="match status" value="1"/>
</dbReference>
<dbReference type="RefSeq" id="WP_120469877.1">
    <property type="nucleotide sequence ID" value="NZ_RAYQ01000011.1"/>
</dbReference>
<dbReference type="Proteomes" id="UP000280696">
    <property type="component" value="Unassembled WGS sequence"/>
</dbReference>
<gene>
    <name evidence="14" type="ORF">D7V94_11530</name>
</gene>
<evidence type="ECO:0000256" key="3">
    <source>
        <dbReference type="ARBA" id="ARBA00010199"/>
    </source>
</evidence>
<keyword evidence="8 13" id="KW-0812">Transmembrane</keyword>
<dbReference type="GO" id="GO:0006811">
    <property type="term" value="P:monoatomic ion transport"/>
    <property type="evidence" value="ECO:0007669"/>
    <property type="project" value="UniProtKB-KW"/>
</dbReference>
<accession>A0A3A9AI12</accession>
<evidence type="ECO:0000256" key="13">
    <source>
        <dbReference type="SAM" id="Phobius"/>
    </source>
</evidence>
<keyword evidence="15" id="KW-1185">Reference proteome</keyword>
<dbReference type="GO" id="GO:0015297">
    <property type="term" value="F:antiporter activity"/>
    <property type="evidence" value="ECO:0007669"/>
    <property type="project" value="UniProtKB-KW"/>
</dbReference>
<evidence type="ECO:0000256" key="10">
    <source>
        <dbReference type="ARBA" id="ARBA00023065"/>
    </source>
</evidence>
<feature type="transmembrane region" description="Helical" evidence="13">
    <location>
        <begin position="240"/>
        <end position="259"/>
    </location>
</feature>
<evidence type="ECO:0000256" key="5">
    <source>
        <dbReference type="ARBA" id="ARBA00022448"/>
    </source>
</evidence>
<organism evidence="14 15">
    <name type="scientific">Parablautia intestinalis</name>
    <dbReference type="NCBI Taxonomy" id="2320100"/>
    <lineage>
        <taxon>Bacteria</taxon>
        <taxon>Bacillati</taxon>
        <taxon>Bacillota</taxon>
        <taxon>Clostridia</taxon>
        <taxon>Lachnospirales</taxon>
        <taxon>Lachnospiraceae</taxon>
        <taxon>Parablautia</taxon>
    </lineage>
</organism>
<evidence type="ECO:0000256" key="7">
    <source>
        <dbReference type="ARBA" id="ARBA00022475"/>
    </source>
</evidence>
<evidence type="ECO:0000256" key="1">
    <source>
        <dbReference type="ARBA" id="ARBA00003408"/>
    </source>
</evidence>
<feature type="transmembrane region" description="Helical" evidence="13">
    <location>
        <begin position="196"/>
        <end position="216"/>
    </location>
</feature>